<evidence type="ECO:0000313" key="16">
    <source>
        <dbReference type="EMBL" id="MBB3953835.1"/>
    </source>
</evidence>
<keyword evidence="9 11" id="KW-0472">Membrane</keyword>
<dbReference type="Pfam" id="PF07715">
    <property type="entry name" value="Plug"/>
    <property type="match status" value="1"/>
</dbReference>
<dbReference type="PANTHER" id="PTHR32552:SF81">
    <property type="entry name" value="TONB-DEPENDENT OUTER MEMBRANE RECEPTOR"/>
    <property type="match status" value="1"/>
</dbReference>
<evidence type="ECO:0000256" key="8">
    <source>
        <dbReference type="ARBA" id="ARBA00023077"/>
    </source>
</evidence>
<keyword evidence="17" id="KW-1185">Reference proteome</keyword>
<keyword evidence="13" id="KW-0732">Signal</keyword>
<evidence type="ECO:0000313" key="17">
    <source>
        <dbReference type="Proteomes" id="UP000548867"/>
    </source>
</evidence>
<sequence length="780" mass="83808">MRKSARMHYALLASGALMMVQAQGALAQEAQKPEATIGEIVVTAQFQSQKLQDTPLAITAINASGLEARSINQIADISNSAPGVLLKPSAAAFGPAVTVFVRGLGQSDSSIAMEPGVGMYVDDVYYGSLFGANFDLLDLERVEILRGPQGTLAGKNSIGGAVKLYSRKPDGRGANYLEASYGSRNLLSFRGGGDFTIVPDKLYARASGVYTRQDGYVTRYDYGCIHPSSGVPAAGISTNCVLGHEGDKNYGGGRLALRYTPNPQWTVDLSATVIKDNSEVAPTVLLAANSTSTAYFAPYNPALFVVPAGANYNYATYATPAFTDPAIYNGKVGAGSHPAISVPTHNDLLQSSFNGTITWHPGEHLTLTSITGYSRSNIGYGIDGDASPITTQTALYQARSRQFSQELRLNGRALGTLLDWTVGGYYYRANNNFAGSNILYPGKPFENLNAPDDDAISTNKSLFGQAILHPLSGLNLTGGIRYTGDAKDYTYRRYNPFLSGVPTFTAAGVLTGVQSHYSANKLDYRVNLDYRWNDQLMTYAQVSTGFRGGGTNPRPFVPEQAVPFYPETITAYELGFKSDLWSRRLRVNGSLFLNDYANIIFANTAPTANSALNATPTNVGSAQYKGAELEVTARPVGGMLIDASVSYLHFRLTSISAAGVVIQGVTLANAAPFAPAWKASIGAQYGLETKIGTFTPRVDYSYQSSYFTAIANNPEGQVGAYGVANARLTFDSPAKDWRLSLAVRNLFDATYYNNKFFNLGMTLAQPAAPREVSVTLRRNF</sequence>
<evidence type="ECO:0000256" key="5">
    <source>
        <dbReference type="ARBA" id="ARBA00022692"/>
    </source>
</evidence>
<keyword evidence="4" id="KW-0410">Iron transport</keyword>
<comment type="similarity">
    <text evidence="11 12">Belongs to the TonB-dependent receptor family.</text>
</comment>
<dbReference type="GO" id="GO:0009279">
    <property type="term" value="C:cell outer membrane"/>
    <property type="evidence" value="ECO:0007669"/>
    <property type="project" value="UniProtKB-SubCell"/>
</dbReference>
<evidence type="ECO:0000256" key="2">
    <source>
        <dbReference type="ARBA" id="ARBA00022448"/>
    </source>
</evidence>
<organism evidence="16 17">
    <name type="scientific">Novosphingobium sediminicola</name>
    <dbReference type="NCBI Taxonomy" id="563162"/>
    <lineage>
        <taxon>Bacteria</taxon>
        <taxon>Pseudomonadati</taxon>
        <taxon>Pseudomonadota</taxon>
        <taxon>Alphaproteobacteria</taxon>
        <taxon>Sphingomonadales</taxon>
        <taxon>Sphingomonadaceae</taxon>
        <taxon>Novosphingobium</taxon>
    </lineage>
</organism>
<dbReference type="PANTHER" id="PTHR32552">
    <property type="entry name" value="FERRICHROME IRON RECEPTOR-RELATED"/>
    <property type="match status" value="1"/>
</dbReference>
<reference evidence="16 17" key="1">
    <citation type="submission" date="2020-08" db="EMBL/GenBank/DDBJ databases">
        <title>Genomic Encyclopedia of Type Strains, Phase IV (KMG-IV): sequencing the most valuable type-strain genomes for metagenomic binning, comparative biology and taxonomic classification.</title>
        <authorList>
            <person name="Goeker M."/>
        </authorList>
    </citation>
    <scope>NUCLEOTIDE SEQUENCE [LARGE SCALE GENOMIC DNA]</scope>
    <source>
        <strain evidence="16 17">DSM 27057</strain>
    </source>
</reference>
<gene>
    <name evidence="16" type="ORF">GGR38_000762</name>
</gene>
<feature type="domain" description="TonB-dependent receptor-like beta-barrel" evidence="14">
    <location>
        <begin position="310"/>
        <end position="746"/>
    </location>
</feature>
<keyword evidence="6" id="KW-0408">Iron</keyword>
<feature type="signal peptide" evidence="13">
    <location>
        <begin position="1"/>
        <end position="27"/>
    </location>
</feature>
<keyword evidence="16" id="KW-0675">Receptor</keyword>
<dbReference type="EMBL" id="JACIDX010000002">
    <property type="protein sequence ID" value="MBB3953835.1"/>
    <property type="molecule type" value="Genomic_DNA"/>
</dbReference>
<evidence type="ECO:0000256" key="1">
    <source>
        <dbReference type="ARBA" id="ARBA00004571"/>
    </source>
</evidence>
<evidence type="ECO:0000256" key="4">
    <source>
        <dbReference type="ARBA" id="ARBA00022496"/>
    </source>
</evidence>
<proteinExistence type="inferred from homology"/>
<comment type="caution">
    <text evidence="16">The sequence shown here is derived from an EMBL/GenBank/DDBJ whole genome shotgun (WGS) entry which is preliminary data.</text>
</comment>
<dbReference type="GO" id="GO:0006826">
    <property type="term" value="P:iron ion transport"/>
    <property type="evidence" value="ECO:0007669"/>
    <property type="project" value="UniProtKB-KW"/>
</dbReference>
<evidence type="ECO:0000256" key="11">
    <source>
        <dbReference type="PROSITE-ProRule" id="PRU01360"/>
    </source>
</evidence>
<evidence type="ECO:0000256" key="7">
    <source>
        <dbReference type="ARBA" id="ARBA00023065"/>
    </source>
</evidence>
<dbReference type="SUPFAM" id="SSF56935">
    <property type="entry name" value="Porins"/>
    <property type="match status" value="1"/>
</dbReference>
<dbReference type="AlphaFoldDB" id="A0A7W6CE69"/>
<dbReference type="Gene3D" id="2.40.170.20">
    <property type="entry name" value="TonB-dependent receptor, beta-barrel domain"/>
    <property type="match status" value="1"/>
</dbReference>
<dbReference type="Pfam" id="PF00593">
    <property type="entry name" value="TonB_dep_Rec_b-barrel"/>
    <property type="match status" value="1"/>
</dbReference>
<keyword evidence="3 11" id="KW-1134">Transmembrane beta strand</keyword>
<comment type="subcellular location">
    <subcellularLocation>
        <location evidence="1 11">Cell outer membrane</location>
        <topology evidence="1 11">Multi-pass membrane protein</topology>
    </subcellularLocation>
</comment>
<dbReference type="InterPro" id="IPR036942">
    <property type="entry name" value="Beta-barrel_TonB_sf"/>
</dbReference>
<dbReference type="RefSeq" id="WP_183622797.1">
    <property type="nucleotide sequence ID" value="NZ_JACIDX010000002.1"/>
</dbReference>
<keyword evidence="2 11" id="KW-0813">Transport</keyword>
<evidence type="ECO:0000259" key="15">
    <source>
        <dbReference type="Pfam" id="PF07715"/>
    </source>
</evidence>
<evidence type="ECO:0000256" key="3">
    <source>
        <dbReference type="ARBA" id="ARBA00022452"/>
    </source>
</evidence>
<evidence type="ECO:0000256" key="12">
    <source>
        <dbReference type="RuleBase" id="RU003357"/>
    </source>
</evidence>
<dbReference type="PROSITE" id="PS52016">
    <property type="entry name" value="TONB_DEPENDENT_REC_3"/>
    <property type="match status" value="1"/>
</dbReference>
<dbReference type="InterPro" id="IPR039426">
    <property type="entry name" value="TonB-dep_rcpt-like"/>
</dbReference>
<dbReference type="Proteomes" id="UP000548867">
    <property type="component" value="Unassembled WGS sequence"/>
</dbReference>
<keyword evidence="10 11" id="KW-0998">Cell outer membrane</keyword>
<evidence type="ECO:0000259" key="14">
    <source>
        <dbReference type="Pfam" id="PF00593"/>
    </source>
</evidence>
<feature type="domain" description="TonB-dependent receptor plug" evidence="15">
    <location>
        <begin position="51"/>
        <end position="161"/>
    </location>
</feature>
<evidence type="ECO:0000256" key="10">
    <source>
        <dbReference type="ARBA" id="ARBA00023237"/>
    </source>
</evidence>
<name>A0A7W6CE69_9SPHN</name>
<accession>A0A7W6CE69</accession>
<keyword evidence="5 11" id="KW-0812">Transmembrane</keyword>
<keyword evidence="7" id="KW-0406">Ion transport</keyword>
<keyword evidence="8 12" id="KW-0798">TonB box</keyword>
<feature type="chain" id="PRO_5030819534" evidence="13">
    <location>
        <begin position="28"/>
        <end position="780"/>
    </location>
</feature>
<evidence type="ECO:0000256" key="9">
    <source>
        <dbReference type="ARBA" id="ARBA00023136"/>
    </source>
</evidence>
<protein>
    <submittedName>
        <fullName evidence="16">Iron complex outermembrane receptor protein</fullName>
    </submittedName>
</protein>
<evidence type="ECO:0000256" key="6">
    <source>
        <dbReference type="ARBA" id="ARBA00023004"/>
    </source>
</evidence>
<dbReference type="InterPro" id="IPR012910">
    <property type="entry name" value="Plug_dom"/>
</dbReference>
<dbReference type="InterPro" id="IPR000531">
    <property type="entry name" value="Beta-barrel_TonB"/>
</dbReference>
<evidence type="ECO:0000256" key="13">
    <source>
        <dbReference type="SAM" id="SignalP"/>
    </source>
</evidence>